<keyword evidence="1" id="KW-1133">Transmembrane helix</keyword>
<protein>
    <submittedName>
        <fullName evidence="2">Uncharacterized protein</fullName>
    </submittedName>
</protein>
<organism evidence="2 3">
    <name type="scientific">Lysinibacillus irui</name>
    <dbReference type="NCBI Taxonomy" id="2998077"/>
    <lineage>
        <taxon>Bacteria</taxon>
        <taxon>Bacillati</taxon>
        <taxon>Bacillota</taxon>
        <taxon>Bacilli</taxon>
        <taxon>Bacillales</taxon>
        <taxon>Bacillaceae</taxon>
        <taxon>Lysinibacillus</taxon>
    </lineage>
</organism>
<evidence type="ECO:0000256" key="1">
    <source>
        <dbReference type="SAM" id="Phobius"/>
    </source>
</evidence>
<proteinExistence type="predicted"/>
<feature type="transmembrane region" description="Helical" evidence="1">
    <location>
        <begin position="6"/>
        <end position="24"/>
    </location>
</feature>
<feature type="transmembrane region" description="Helical" evidence="1">
    <location>
        <begin position="87"/>
        <end position="104"/>
    </location>
</feature>
<sequence>MVIVTNILIGLYAVLIGIAGLKKWKEIGFQVQTFLFITVSISILLILFIPNKNWMFMLLILAFILLHILAVTEGLLTNGRIKYSHHIVRFIFHCIMALMVYKYII</sequence>
<dbReference type="KEGG" id="liu:OU989_12150"/>
<dbReference type="AlphaFoldDB" id="A0AAJ5RJC4"/>
<name>A0AAJ5RJC4_9BACI</name>
<keyword evidence="1" id="KW-0812">Transmembrane</keyword>
<dbReference type="EMBL" id="CP113527">
    <property type="protein sequence ID" value="WDV05069.1"/>
    <property type="molecule type" value="Genomic_DNA"/>
</dbReference>
<feature type="transmembrane region" description="Helical" evidence="1">
    <location>
        <begin position="55"/>
        <end position="75"/>
    </location>
</feature>
<dbReference type="Proteomes" id="UP001219585">
    <property type="component" value="Chromosome"/>
</dbReference>
<evidence type="ECO:0000313" key="3">
    <source>
        <dbReference type="Proteomes" id="UP001219585"/>
    </source>
</evidence>
<accession>A0AAJ5RJC4</accession>
<feature type="transmembrane region" description="Helical" evidence="1">
    <location>
        <begin position="31"/>
        <end position="49"/>
    </location>
</feature>
<evidence type="ECO:0000313" key="2">
    <source>
        <dbReference type="EMBL" id="WDV05069.1"/>
    </source>
</evidence>
<gene>
    <name evidence="2" type="ORF">OU989_12150</name>
</gene>
<reference evidence="2" key="1">
    <citation type="submission" date="2022-11" db="EMBL/GenBank/DDBJ databases">
        <title>Lysinibacillus irui.</title>
        <authorList>
            <person name="Akintayo S.O."/>
        </authorList>
    </citation>
    <scope>NUCLEOTIDE SEQUENCE</scope>
    <source>
        <strain evidence="2">IRB4-01</strain>
    </source>
</reference>
<keyword evidence="1" id="KW-0472">Membrane</keyword>
<dbReference type="RefSeq" id="WP_274793302.1">
    <property type="nucleotide sequence ID" value="NZ_CP113527.1"/>
</dbReference>